<protein>
    <submittedName>
        <fullName evidence="2">Uncharacterized protein</fullName>
    </submittedName>
</protein>
<reference evidence="2 3" key="1">
    <citation type="submission" date="2024-05" db="EMBL/GenBank/DDBJ databases">
        <authorList>
            <consortium name="Candidatus Magnetaquicoccaceae bacterium FCR-1 genome sequencing consortium"/>
            <person name="Shimoshige H."/>
            <person name="Shimamura S."/>
            <person name="Taoka A."/>
            <person name="Kobayashi H."/>
            <person name="Maekawa T."/>
        </authorList>
    </citation>
    <scope>NUCLEOTIDE SEQUENCE [LARGE SCALE GENOMIC DNA]</scope>
    <source>
        <strain evidence="2 3">FCR-1</strain>
    </source>
</reference>
<feature type="compositionally biased region" description="Basic residues" evidence="1">
    <location>
        <begin position="124"/>
        <end position="133"/>
    </location>
</feature>
<evidence type="ECO:0000256" key="1">
    <source>
        <dbReference type="SAM" id="MobiDB-lite"/>
    </source>
</evidence>
<feature type="region of interest" description="Disordered" evidence="1">
    <location>
        <begin position="1"/>
        <end position="29"/>
    </location>
</feature>
<gene>
    <name evidence="2" type="ORF">SIID45300_00211</name>
</gene>
<feature type="compositionally biased region" description="Low complexity" evidence="1">
    <location>
        <begin position="19"/>
        <end position="29"/>
    </location>
</feature>
<feature type="region of interest" description="Disordered" evidence="1">
    <location>
        <begin position="62"/>
        <end position="147"/>
    </location>
</feature>
<name>A0ABQ0C4V3_9PROT</name>
<evidence type="ECO:0000313" key="3">
    <source>
        <dbReference type="Proteomes" id="UP001628193"/>
    </source>
</evidence>
<keyword evidence="3" id="KW-1185">Reference proteome</keyword>
<comment type="caution">
    <text evidence="2">The sequence shown here is derived from an EMBL/GenBank/DDBJ whole genome shotgun (WGS) entry which is preliminary data.</text>
</comment>
<organism evidence="2 3">
    <name type="scientific">Candidatus Magnetaquiglobus chichijimensis</name>
    <dbReference type="NCBI Taxonomy" id="3141448"/>
    <lineage>
        <taxon>Bacteria</taxon>
        <taxon>Pseudomonadati</taxon>
        <taxon>Pseudomonadota</taxon>
        <taxon>Magnetococcia</taxon>
        <taxon>Magnetococcales</taxon>
        <taxon>Candidatus Magnetaquicoccaceae</taxon>
        <taxon>Candidatus Magnetaquiglobus</taxon>
    </lineage>
</organism>
<sequence length="395" mass="43736">MWPRCSITIGPTSRPCDPSGGAASGSRSVSGLGASVRRVLLAWVVLFLVVPVGVAEARFQDDFNRPDSRDLGPGWTHAPTQNDCPQPKSAARKPARAKEPAPRSDDEEADAPYDDISREIEKKAGKKPGKPAAKKSQSPASDGFPGARATIRDGMLFFKYTENQDAQMVQREFPRVLTRLSYDFTPLYAMGGTEDRAWIGVRLFYLDANDLILGEIRHFYHQSEFPEKENLPTVHTIAQKGSFDGTPRRADIDAERILEQRLRGVDRKKIVKTRVSFEAATGLCASSVEAQVDNVVASFGEGAEPFRVTRAMLMEIVDAGVERFGKERAGFPGNWKSAMLDRYGKQPMTDWLNEFPSDLRGDPLRLVDHLGQRYGLTGREAWLAGFSLHQLLSAP</sequence>
<reference evidence="2 3" key="2">
    <citation type="submission" date="2024-09" db="EMBL/GenBank/DDBJ databases">
        <title>Draft genome sequence of Candidatus Magnetaquicoccaceae bacterium FCR-1.</title>
        <authorList>
            <person name="Shimoshige H."/>
            <person name="Shimamura S."/>
            <person name="Taoka A."/>
            <person name="Kobayashi H."/>
            <person name="Maekawa T."/>
        </authorList>
    </citation>
    <scope>NUCLEOTIDE SEQUENCE [LARGE SCALE GENOMIC DNA]</scope>
    <source>
        <strain evidence="2 3">FCR-1</strain>
    </source>
</reference>
<proteinExistence type="predicted"/>
<evidence type="ECO:0000313" key="2">
    <source>
        <dbReference type="EMBL" id="GAB0055912.1"/>
    </source>
</evidence>
<accession>A0ABQ0C4V3</accession>
<dbReference type="Proteomes" id="UP001628193">
    <property type="component" value="Unassembled WGS sequence"/>
</dbReference>
<dbReference type="EMBL" id="BAAFGK010000001">
    <property type="protein sequence ID" value="GAB0055912.1"/>
    <property type="molecule type" value="Genomic_DNA"/>
</dbReference>